<name>A0ABR4JWJ2_9EURO</name>
<proteinExistence type="predicted"/>
<accession>A0ABR4JWJ2</accession>
<organism evidence="3 4">
    <name type="scientific">Aspergillus pseudodeflectus</name>
    <dbReference type="NCBI Taxonomy" id="176178"/>
    <lineage>
        <taxon>Eukaryota</taxon>
        <taxon>Fungi</taxon>
        <taxon>Dikarya</taxon>
        <taxon>Ascomycota</taxon>
        <taxon>Pezizomycotina</taxon>
        <taxon>Eurotiomycetes</taxon>
        <taxon>Eurotiomycetidae</taxon>
        <taxon>Eurotiales</taxon>
        <taxon>Aspergillaceae</taxon>
        <taxon>Aspergillus</taxon>
        <taxon>Aspergillus subgen. Nidulantes</taxon>
    </lineage>
</organism>
<feature type="domain" description="Nucleoside phosphorylase" evidence="1">
    <location>
        <begin position="13"/>
        <end position="128"/>
    </location>
</feature>
<evidence type="ECO:0000259" key="1">
    <source>
        <dbReference type="Pfam" id="PF01048"/>
    </source>
</evidence>
<dbReference type="RefSeq" id="XP_070896100.1">
    <property type="nucleotide sequence ID" value="XM_071046402.1"/>
</dbReference>
<evidence type="ECO:0000259" key="2">
    <source>
        <dbReference type="Pfam" id="PF24476"/>
    </source>
</evidence>
<dbReference type="PANTHER" id="PTHR46082:SF6">
    <property type="entry name" value="AAA+ ATPASE DOMAIN-CONTAINING PROTEIN-RELATED"/>
    <property type="match status" value="1"/>
</dbReference>
<dbReference type="GeneID" id="98161566"/>
<reference evidence="3 4" key="1">
    <citation type="submission" date="2024-07" db="EMBL/GenBank/DDBJ databases">
        <title>Section-level genome sequencing and comparative genomics of Aspergillus sections Usti and Cavernicolus.</title>
        <authorList>
            <consortium name="Lawrence Berkeley National Laboratory"/>
            <person name="Nybo J.L."/>
            <person name="Vesth T.C."/>
            <person name="Theobald S."/>
            <person name="Frisvad J.C."/>
            <person name="Larsen T.O."/>
            <person name="Kjaerboelling I."/>
            <person name="Rothschild-Mancinelli K."/>
            <person name="Lyhne E.K."/>
            <person name="Kogle M.E."/>
            <person name="Barry K."/>
            <person name="Clum A."/>
            <person name="Na H."/>
            <person name="Ledsgaard L."/>
            <person name="Lin J."/>
            <person name="Lipzen A."/>
            <person name="Kuo A."/>
            <person name="Riley R."/>
            <person name="Mondo S."/>
            <person name="LaButti K."/>
            <person name="Haridas S."/>
            <person name="Pangalinan J."/>
            <person name="Salamov A.A."/>
            <person name="Simmons B.A."/>
            <person name="Magnuson J.K."/>
            <person name="Chen J."/>
            <person name="Drula E."/>
            <person name="Henrissat B."/>
            <person name="Wiebenga A."/>
            <person name="Lubbers R.J."/>
            <person name="Gomes A.C."/>
            <person name="Macurrencykelacurrency M.R."/>
            <person name="Stajich J."/>
            <person name="Grigoriev I.V."/>
            <person name="Mortensen U.H."/>
            <person name="De vries R.P."/>
            <person name="Baker S.E."/>
            <person name="Andersen M.R."/>
        </authorList>
    </citation>
    <scope>NUCLEOTIDE SEQUENCE [LARGE SCALE GENOMIC DNA]</scope>
    <source>
        <strain evidence="3 4">CBS 756.74</strain>
    </source>
</reference>
<comment type="caution">
    <text evidence="3">The sequence shown here is derived from an EMBL/GenBank/DDBJ whole genome shotgun (WGS) entry which is preliminary data.</text>
</comment>
<dbReference type="InterPro" id="IPR035994">
    <property type="entry name" value="Nucleoside_phosphorylase_sf"/>
</dbReference>
<gene>
    <name evidence="3" type="ORF">BJX68DRAFT_269637</name>
</gene>
<dbReference type="SUPFAM" id="SSF53167">
    <property type="entry name" value="Purine and uridine phosphorylases"/>
    <property type="match status" value="1"/>
</dbReference>
<sequence>MPAKPRHRGDFQVAVICALQLEADAVEGLFDHFWDDGGARYGKAQGDPNAYRFGTIGDHNVVLVYMPGMGKGHASSVSASFRSSFDRIRLAIIVGICGAVPTATEHGIYLGDVIIGDEIVGYDHGRRYPTGLEMRTDTISKANAEVQAFIRKVGTRRGSEKLLLGARRHFALLQDCDQNYTRPSQDRLFHPDYHHKHHKPSRCRRCSKDKACKKAQEATCESLGCDPSKLIARSRGLPSNPKQPTQANHQDFNVHIGRIASGDCVMKSAEERDRIVALEHVLAFEMEGSGICNNLPCIVVKGASDYADSHKDKVWQNFAAGTAAACMKALLEEWTASDYSYPLPVPIQDLSNSSRHEDGPTRVDTPFLQNSNGLNGKVQPHFDACSYESPACGSCIRTEYGQTGNELTLVSVFPKIDAAFQFAQECIKQYRKQLPRDINVKTTLRTQRVVFSSNVHTMVTDASKLFDIGPDIIKDPHHPIWNDTLTAQGLINHLGPSYSVCLEVGLAIQAKLQDLALMATTVSSNTFAVSQRAALQPFKDALEDLKSLIGVFASFVVPRGEARHLDTPPTQKEMKIPLEFGHFRTVQEAARNLYNVLGVACNSHAAHDADLSLQPTLGGTSSQVRFDLAIHGPKNIKENNSPRTIWVNVESIMEPIEKSTRYDLHSSSPEASTFKRYREVYRGPLAETLKTPKRVRFHTALPGPPVPDLTAEVLRAIPDLYLQRNLCTIVERLSRQRPLKSGDCIGQLGATQSSRHLLYMGNRKASTPISLSQLLLLSSGDSTNSLGLYERVRLSKHLATAVLYYHATPWLDRPWGIDAVPYMSTSINAVGSSTDSTSVSSEYDRIIRNSVLFGLGIMLLELAYQAPIRDLQKPIDLTRGQTPAFADYFTAHRLAEGSNSKISQTFKNIVRKCLHCDFGHDSDFKSPALQKAFYRDVIGELERLESVFRELQLGESETHS</sequence>
<evidence type="ECO:0008006" key="5">
    <source>
        <dbReference type="Google" id="ProtNLM"/>
    </source>
</evidence>
<dbReference type="PANTHER" id="PTHR46082">
    <property type="entry name" value="ATP/GTP-BINDING PROTEIN-RELATED"/>
    <property type="match status" value="1"/>
</dbReference>
<feature type="domain" description="DUF7580" evidence="2">
    <location>
        <begin position="668"/>
        <end position="942"/>
    </location>
</feature>
<protein>
    <recommendedName>
        <fullName evidence="5">Nucleoside phosphorylase domain-containing protein</fullName>
    </recommendedName>
</protein>
<dbReference type="Proteomes" id="UP001610444">
    <property type="component" value="Unassembled WGS sequence"/>
</dbReference>
<dbReference type="InterPro" id="IPR053137">
    <property type="entry name" value="NLR-like"/>
</dbReference>
<dbReference type="EMBL" id="JBFXLR010000041">
    <property type="protein sequence ID" value="KAL2844405.1"/>
    <property type="molecule type" value="Genomic_DNA"/>
</dbReference>
<evidence type="ECO:0000313" key="4">
    <source>
        <dbReference type="Proteomes" id="UP001610444"/>
    </source>
</evidence>
<dbReference type="Pfam" id="PF01048">
    <property type="entry name" value="PNP_UDP_1"/>
    <property type="match status" value="1"/>
</dbReference>
<evidence type="ECO:0000313" key="3">
    <source>
        <dbReference type="EMBL" id="KAL2844405.1"/>
    </source>
</evidence>
<dbReference type="Pfam" id="PF24476">
    <property type="entry name" value="DUF7580"/>
    <property type="match status" value="1"/>
</dbReference>
<dbReference type="InterPro" id="IPR056002">
    <property type="entry name" value="DUF7580"/>
</dbReference>
<keyword evidence="4" id="KW-1185">Reference proteome</keyword>
<dbReference type="InterPro" id="IPR000845">
    <property type="entry name" value="Nucleoside_phosphorylase_d"/>
</dbReference>
<dbReference type="Gene3D" id="3.40.50.1580">
    <property type="entry name" value="Nucleoside phosphorylase domain"/>
    <property type="match status" value="1"/>
</dbReference>